<keyword evidence="1" id="KW-1133">Transmembrane helix</keyword>
<dbReference type="EMBL" id="AUZM01000039">
    <property type="protein sequence ID" value="ERT06250.1"/>
    <property type="molecule type" value="Genomic_DNA"/>
</dbReference>
<feature type="transmembrane region" description="Helical" evidence="1">
    <location>
        <begin position="21"/>
        <end position="37"/>
    </location>
</feature>
<feature type="transmembrane region" description="Helical" evidence="1">
    <location>
        <begin position="132"/>
        <end position="152"/>
    </location>
</feature>
<feature type="transmembrane region" description="Helical" evidence="1">
    <location>
        <begin position="95"/>
        <end position="112"/>
    </location>
</feature>
<protein>
    <submittedName>
        <fullName evidence="2">Putative membrane protein</fullName>
    </submittedName>
</protein>
<keyword evidence="1" id="KW-0812">Transmembrane</keyword>
<keyword evidence="1" id="KW-0472">Membrane</keyword>
<dbReference type="AlphaFoldDB" id="U7QGN9"/>
<gene>
    <name evidence="2" type="ORF">M595_3790</name>
</gene>
<evidence type="ECO:0000256" key="1">
    <source>
        <dbReference type="SAM" id="Phobius"/>
    </source>
</evidence>
<keyword evidence="3" id="KW-1185">Reference proteome</keyword>
<feature type="transmembrane region" description="Helical" evidence="1">
    <location>
        <begin position="72"/>
        <end position="89"/>
    </location>
</feature>
<comment type="caution">
    <text evidence="2">The sequence shown here is derived from an EMBL/GenBank/DDBJ whole genome shotgun (WGS) entry which is preliminary data.</text>
</comment>
<name>U7QGN9_9CYAN</name>
<dbReference type="Proteomes" id="UP000017127">
    <property type="component" value="Unassembled WGS sequence"/>
</dbReference>
<feature type="transmembrane region" description="Helical" evidence="1">
    <location>
        <begin position="43"/>
        <end position="60"/>
    </location>
</feature>
<sequence>MDRAKMMISPAVPPRFVHWKTLLLFSIVIWILSFFALDGGEDFIAGVGWILITISIGWATSLPPFIIGKLPLSPWVIATFISLLIYQLTEDTDPTLALKAWPLIAAVFIAVMEGFKSRSPENSPPLLSRTSLVTIILIHVLLSCWIELYILLVQQMENNPELNPSITRPRSAFLQPASSLLHAKNHNFLKLDEQF</sequence>
<dbReference type="Pfam" id="PF17310">
    <property type="entry name" value="DUF5357"/>
    <property type="match status" value="1"/>
</dbReference>
<dbReference type="InterPro" id="IPR020360">
    <property type="entry name" value="Uncharacterised_alr2393"/>
</dbReference>
<organism evidence="2 3">
    <name type="scientific">Lyngbya aestuarii BL J</name>
    <dbReference type="NCBI Taxonomy" id="1348334"/>
    <lineage>
        <taxon>Bacteria</taxon>
        <taxon>Bacillati</taxon>
        <taxon>Cyanobacteriota</taxon>
        <taxon>Cyanophyceae</taxon>
        <taxon>Oscillatoriophycideae</taxon>
        <taxon>Oscillatoriales</taxon>
        <taxon>Microcoleaceae</taxon>
        <taxon>Lyngbya</taxon>
    </lineage>
</organism>
<proteinExistence type="predicted"/>
<evidence type="ECO:0000313" key="3">
    <source>
        <dbReference type="Proteomes" id="UP000017127"/>
    </source>
</evidence>
<accession>U7QGN9</accession>
<evidence type="ECO:0000313" key="2">
    <source>
        <dbReference type="EMBL" id="ERT06250.1"/>
    </source>
</evidence>
<reference evidence="2 3" key="1">
    <citation type="journal article" date="2013" name="Front. Microbiol.">
        <title>Comparative genomic analyses of the cyanobacterium, Lyngbya aestuarii BL J, a powerful hydrogen producer.</title>
        <authorList>
            <person name="Kothari A."/>
            <person name="Vaughn M."/>
            <person name="Garcia-Pichel F."/>
        </authorList>
    </citation>
    <scope>NUCLEOTIDE SEQUENCE [LARGE SCALE GENOMIC DNA]</scope>
    <source>
        <strain evidence="2 3">BL J</strain>
    </source>
</reference>